<keyword evidence="3" id="KW-1185">Reference proteome</keyword>
<dbReference type="Proteomes" id="UP001594351">
    <property type="component" value="Unassembled WGS sequence"/>
</dbReference>
<evidence type="ECO:0008006" key="4">
    <source>
        <dbReference type="Google" id="ProtNLM"/>
    </source>
</evidence>
<feature type="non-terminal residue" evidence="2">
    <location>
        <position position="1"/>
    </location>
</feature>
<evidence type="ECO:0000313" key="2">
    <source>
        <dbReference type="EMBL" id="MFC1854160.1"/>
    </source>
</evidence>
<keyword evidence="1" id="KW-0472">Membrane</keyword>
<name>A0ABV6Z6V4_UNCC1</name>
<keyword evidence="1" id="KW-0812">Transmembrane</keyword>
<protein>
    <recommendedName>
        <fullName evidence="4">Glycosyltransferase family 2 protein</fullName>
    </recommendedName>
</protein>
<reference evidence="2 3" key="1">
    <citation type="submission" date="2024-09" db="EMBL/GenBank/DDBJ databases">
        <title>Laminarin stimulates single cell rates of sulfate reduction while oxygen inhibits transcriptomic activity in coastal marine sediment.</title>
        <authorList>
            <person name="Lindsay M."/>
            <person name="Orcutt B."/>
            <person name="Emerson D."/>
            <person name="Stepanauskas R."/>
            <person name="D'Angelo T."/>
        </authorList>
    </citation>
    <scope>NUCLEOTIDE SEQUENCE [LARGE SCALE GENOMIC DNA]</scope>
    <source>
        <strain evidence="2">SAG AM-311-K15</strain>
    </source>
</reference>
<feature type="transmembrane region" description="Helical" evidence="1">
    <location>
        <begin position="68"/>
        <end position="87"/>
    </location>
</feature>
<evidence type="ECO:0000313" key="3">
    <source>
        <dbReference type="Proteomes" id="UP001594351"/>
    </source>
</evidence>
<evidence type="ECO:0000256" key="1">
    <source>
        <dbReference type="SAM" id="Phobius"/>
    </source>
</evidence>
<feature type="transmembrane region" description="Helical" evidence="1">
    <location>
        <begin position="93"/>
        <end position="114"/>
    </location>
</feature>
<organism evidence="2 3">
    <name type="scientific">candidate division CSSED10-310 bacterium</name>
    <dbReference type="NCBI Taxonomy" id="2855610"/>
    <lineage>
        <taxon>Bacteria</taxon>
        <taxon>Bacteria division CSSED10-310</taxon>
    </lineage>
</organism>
<keyword evidence="1" id="KW-1133">Transmembrane helix</keyword>
<feature type="transmembrane region" description="Helical" evidence="1">
    <location>
        <begin position="126"/>
        <end position="149"/>
    </location>
</feature>
<comment type="caution">
    <text evidence="2">The sequence shown here is derived from an EMBL/GenBank/DDBJ whole genome shotgun (WGS) entry which is preliminary data.</text>
</comment>
<dbReference type="EMBL" id="JBHPBY010000743">
    <property type="protein sequence ID" value="MFC1854160.1"/>
    <property type="molecule type" value="Genomic_DNA"/>
</dbReference>
<sequence length="157" mass="17755">SVEDAEFGSRLNQAGVAIQCLPGWEIDHLHEYSLSDLAVTALRRAAAIVRLKLRKKGQQPGQSRTSPLGYRLSLLVLILCLLCLGGAFYLHTILLTTLAGIFLYLIYYLNLPLLKAMRKSPDNKAVLFFLFYLPLDLFFHNCGIIWGIISYYRGKTY</sequence>
<accession>A0ABV6Z6V4</accession>
<gene>
    <name evidence="2" type="ORF">ACFL27_28585</name>
</gene>
<proteinExistence type="predicted"/>